<dbReference type="PANTHER" id="PTHR35530">
    <property type="entry name" value="TAUTOMERASE-RELATED"/>
    <property type="match status" value="1"/>
</dbReference>
<dbReference type="InterPro" id="IPR004370">
    <property type="entry name" value="4-OT-like_dom"/>
</dbReference>
<dbReference type="Proteomes" id="UP001501337">
    <property type="component" value="Unassembled WGS sequence"/>
</dbReference>
<dbReference type="Pfam" id="PF01361">
    <property type="entry name" value="Tautomerase"/>
    <property type="match status" value="1"/>
</dbReference>
<gene>
    <name evidence="6" type="ORF">GCM10022278_01900</name>
</gene>
<dbReference type="EC" id="5.3.2.-" evidence="3"/>
<reference evidence="7" key="1">
    <citation type="journal article" date="2019" name="Int. J. Syst. Evol. Microbiol.">
        <title>The Global Catalogue of Microorganisms (GCM) 10K type strain sequencing project: providing services to taxonomists for standard genome sequencing and annotation.</title>
        <authorList>
            <consortium name="The Broad Institute Genomics Platform"/>
            <consortium name="The Broad Institute Genome Sequencing Center for Infectious Disease"/>
            <person name="Wu L."/>
            <person name="Ma J."/>
        </authorList>
    </citation>
    <scope>NUCLEOTIDE SEQUENCE [LARGE SCALE GENOMIC DNA]</scope>
    <source>
        <strain evidence="7">JCM 17555</strain>
    </source>
</reference>
<sequence>MPYVNIKVTREGGPGGAGPSTQQKAELISGVTELLAKVLGKNPNSTVVVIDEVDLENWGIGGLPVPEYREKTNASISSTQ</sequence>
<dbReference type="EMBL" id="BAABBO010000001">
    <property type="protein sequence ID" value="GAA3946346.1"/>
    <property type="molecule type" value="Genomic_DNA"/>
</dbReference>
<name>A0ABP7NGJ4_9GAMM</name>
<evidence type="ECO:0000313" key="6">
    <source>
        <dbReference type="EMBL" id="GAA3946346.1"/>
    </source>
</evidence>
<dbReference type="Gene3D" id="3.30.429.10">
    <property type="entry name" value="Macrophage Migration Inhibitory Factor"/>
    <property type="match status" value="1"/>
</dbReference>
<keyword evidence="7" id="KW-1185">Reference proteome</keyword>
<comment type="caution">
    <text evidence="6">The sequence shown here is derived from an EMBL/GenBank/DDBJ whole genome shotgun (WGS) entry which is preliminary data.</text>
</comment>
<feature type="region of interest" description="Disordered" evidence="4">
    <location>
        <begin position="1"/>
        <end position="22"/>
    </location>
</feature>
<protein>
    <recommendedName>
        <fullName evidence="3">Tautomerase</fullName>
        <ecNumber evidence="3">5.3.2.-</ecNumber>
    </recommendedName>
</protein>
<dbReference type="PANTHER" id="PTHR35530:SF1">
    <property type="entry name" value="2-HYDROXYMUCONATE TAUTOMERASE"/>
    <property type="match status" value="1"/>
</dbReference>
<dbReference type="NCBIfam" id="TIGR00013">
    <property type="entry name" value="taut"/>
    <property type="match status" value="1"/>
</dbReference>
<evidence type="ECO:0000259" key="5">
    <source>
        <dbReference type="Pfam" id="PF01361"/>
    </source>
</evidence>
<comment type="similarity">
    <text evidence="1 3">Belongs to the 4-oxalocrotonate tautomerase family.</text>
</comment>
<organism evidence="6 7">
    <name type="scientific">Allohahella marinimesophila</name>
    <dbReference type="NCBI Taxonomy" id="1054972"/>
    <lineage>
        <taxon>Bacteria</taxon>
        <taxon>Pseudomonadati</taxon>
        <taxon>Pseudomonadota</taxon>
        <taxon>Gammaproteobacteria</taxon>
        <taxon>Oceanospirillales</taxon>
        <taxon>Hahellaceae</taxon>
        <taxon>Allohahella</taxon>
    </lineage>
</organism>
<evidence type="ECO:0000256" key="3">
    <source>
        <dbReference type="RuleBase" id="RU362032"/>
    </source>
</evidence>
<accession>A0ABP7NGJ4</accession>
<dbReference type="InterPro" id="IPR018191">
    <property type="entry name" value="4-OT"/>
</dbReference>
<evidence type="ECO:0000256" key="1">
    <source>
        <dbReference type="ARBA" id="ARBA00006723"/>
    </source>
</evidence>
<evidence type="ECO:0000313" key="7">
    <source>
        <dbReference type="Proteomes" id="UP001501337"/>
    </source>
</evidence>
<feature type="domain" description="4-oxalocrotonate tautomerase-like" evidence="5">
    <location>
        <begin position="2"/>
        <end position="65"/>
    </location>
</feature>
<keyword evidence="2 3" id="KW-0413">Isomerase</keyword>
<dbReference type="InterPro" id="IPR014347">
    <property type="entry name" value="Tautomerase/MIF_sf"/>
</dbReference>
<dbReference type="SUPFAM" id="SSF55331">
    <property type="entry name" value="Tautomerase/MIF"/>
    <property type="match status" value="1"/>
</dbReference>
<evidence type="ECO:0000256" key="4">
    <source>
        <dbReference type="SAM" id="MobiDB-lite"/>
    </source>
</evidence>
<proteinExistence type="inferred from homology"/>
<evidence type="ECO:0000256" key="2">
    <source>
        <dbReference type="ARBA" id="ARBA00023235"/>
    </source>
</evidence>